<dbReference type="NCBIfam" id="NF001273">
    <property type="entry name" value="PRK00230.1"/>
    <property type="match status" value="1"/>
</dbReference>
<dbReference type="UniPathway" id="UPA00070">
    <property type="reaction ID" value="UER00120"/>
</dbReference>
<evidence type="ECO:0000256" key="11">
    <source>
        <dbReference type="RuleBase" id="RU000512"/>
    </source>
</evidence>
<feature type="binding site" evidence="10">
    <location>
        <position position="122"/>
    </location>
    <ligand>
        <name>substrate</name>
    </ligand>
</feature>
<feature type="domain" description="Orotidine 5'-phosphate decarboxylase" evidence="12">
    <location>
        <begin position="8"/>
        <end position="227"/>
    </location>
</feature>
<dbReference type="GO" id="GO:0005829">
    <property type="term" value="C:cytosol"/>
    <property type="evidence" value="ECO:0007669"/>
    <property type="project" value="TreeGrafter"/>
</dbReference>
<comment type="catalytic activity">
    <reaction evidence="8 11">
        <text>orotidine 5'-phosphate + H(+) = UMP + CO2</text>
        <dbReference type="Rhea" id="RHEA:11596"/>
        <dbReference type="ChEBI" id="CHEBI:15378"/>
        <dbReference type="ChEBI" id="CHEBI:16526"/>
        <dbReference type="ChEBI" id="CHEBI:57538"/>
        <dbReference type="ChEBI" id="CHEBI:57865"/>
        <dbReference type="EC" id="4.1.1.23"/>
    </reaction>
</comment>
<feature type="binding site" evidence="10">
    <location>
        <position position="211"/>
    </location>
    <ligand>
        <name>substrate</name>
    </ligand>
</feature>
<dbReference type="CDD" id="cd04725">
    <property type="entry name" value="OMP_decarboxylase_like"/>
    <property type="match status" value="1"/>
</dbReference>
<comment type="function">
    <text evidence="1">Catalyzes the decarboxylation of orotidine 5'-monophosphate (OMP) to uridine 5'-monophosphate (UMP).</text>
</comment>
<dbReference type="GO" id="GO:0004590">
    <property type="term" value="F:orotidine-5'-phosphate decarboxylase activity"/>
    <property type="evidence" value="ECO:0007669"/>
    <property type="project" value="UniProtKB-EC"/>
</dbReference>
<feature type="binding site" evidence="10">
    <location>
        <position position="191"/>
    </location>
    <ligand>
        <name>substrate</name>
    </ligand>
</feature>
<proteinExistence type="inferred from homology"/>
<dbReference type="GO" id="GO:0044205">
    <property type="term" value="P:'de novo' UMP biosynthetic process"/>
    <property type="evidence" value="ECO:0007669"/>
    <property type="project" value="UniProtKB-UniPathway"/>
</dbReference>
<name>A0A6L5YBJ3_9BACT</name>
<feature type="binding site" evidence="10">
    <location>
        <position position="14"/>
    </location>
    <ligand>
        <name>substrate</name>
    </ligand>
</feature>
<dbReference type="NCBIfam" id="TIGR01740">
    <property type="entry name" value="pyrF"/>
    <property type="match status" value="1"/>
</dbReference>
<protein>
    <recommendedName>
        <fullName evidence="4 11">Orotidine 5'-phosphate decarboxylase</fullName>
        <ecNumber evidence="3 11">4.1.1.23</ecNumber>
    </recommendedName>
</protein>
<evidence type="ECO:0000313" key="13">
    <source>
        <dbReference type="EMBL" id="MST55591.1"/>
    </source>
</evidence>
<evidence type="ECO:0000256" key="1">
    <source>
        <dbReference type="ARBA" id="ARBA00002356"/>
    </source>
</evidence>
<dbReference type="InterPro" id="IPR001754">
    <property type="entry name" value="OMPdeCOase_dom"/>
</dbReference>
<dbReference type="RefSeq" id="WP_154528680.1">
    <property type="nucleotide sequence ID" value="NZ_JAXDZJ010000013.1"/>
</dbReference>
<dbReference type="InterPro" id="IPR014732">
    <property type="entry name" value="OMPdecase"/>
</dbReference>
<evidence type="ECO:0000256" key="8">
    <source>
        <dbReference type="ARBA" id="ARBA00049157"/>
    </source>
</evidence>
<evidence type="ECO:0000256" key="2">
    <source>
        <dbReference type="ARBA" id="ARBA00004861"/>
    </source>
</evidence>
<dbReference type="PROSITE" id="PS00156">
    <property type="entry name" value="OMPDECASE"/>
    <property type="match status" value="1"/>
</dbReference>
<reference evidence="13 14" key="1">
    <citation type="submission" date="2019-08" db="EMBL/GenBank/DDBJ databases">
        <title>In-depth cultivation of the pig gut microbiome towards novel bacterial diversity and tailored functional studies.</title>
        <authorList>
            <person name="Wylensek D."/>
            <person name="Hitch T.C.A."/>
            <person name="Clavel T."/>
        </authorList>
    </citation>
    <scope>NUCLEOTIDE SEQUENCE [LARGE SCALE GENOMIC DNA]</scope>
    <source>
        <strain evidence="13 14">SM-530-WT-4B</strain>
    </source>
</reference>
<accession>A0A6L5YBJ3</accession>
<comment type="similarity">
    <text evidence="11">Belongs to the OMP decarboxylase family.</text>
</comment>
<feature type="active site" description="For OMPdecase activity" evidence="9">
    <location>
        <position position="68"/>
    </location>
</feature>
<comment type="pathway">
    <text evidence="2 11">Pyrimidine metabolism; UMP biosynthesis via de novo pathway; UMP from orotate: step 2/2.</text>
</comment>
<sequence>MTEHTSLPLFAALDLDTLREARRTMDVLSGAVDAIKIGPRLYAQGGAPFLKEIVDHGFKLFLDLKLHDIPNTVRLAVETLADLGIFCLTLQTAGGRRMMEESVAARDRLGSTMKLLGITVLTSFDEKSWDEVAPGCPMDVAIKKRAWLCGDCGMDGLVCSPLDLPEVRAVTPPTLLKVVPGVRLVAGGDDQSRVATPADAFRNGADYIVMGRPIYKAPDVRKAVAEIARSIEEGLSCRK</sequence>
<dbReference type="InterPro" id="IPR018089">
    <property type="entry name" value="OMPdecase_AS"/>
</dbReference>
<evidence type="ECO:0000256" key="9">
    <source>
        <dbReference type="PIRSR" id="PIRSR614732-1"/>
    </source>
</evidence>
<evidence type="ECO:0000256" key="10">
    <source>
        <dbReference type="PIRSR" id="PIRSR614732-2"/>
    </source>
</evidence>
<dbReference type="InterPro" id="IPR011060">
    <property type="entry name" value="RibuloseP-bd_barrel"/>
</dbReference>
<dbReference type="Gene3D" id="3.20.20.70">
    <property type="entry name" value="Aldolase class I"/>
    <property type="match status" value="1"/>
</dbReference>
<feature type="active site" description="For OMPdecase activity" evidence="9">
    <location>
        <position position="65"/>
    </location>
</feature>
<dbReference type="EMBL" id="VUNH01000005">
    <property type="protein sequence ID" value="MST55591.1"/>
    <property type="molecule type" value="Genomic_DNA"/>
</dbReference>
<dbReference type="GO" id="GO:0006207">
    <property type="term" value="P:'de novo' pyrimidine nucleobase biosynthetic process"/>
    <property type="evidence" value="ECO:0007669"/>
    <property type="project" value="InterPro"/>
</dbReference>
<evidence type="ECO:0000313" key="14">
    <source>
        <dbReference type="Proteomes" id="UP000473699"/>
    </source>
</evidence>
<dbReference type="Proteomes" id="UP000473699">
    <property type="component" value="Unassembled WGS sequence"/>
</dbReference>
<feature type="binding site" evidence="10">
    <location>
        <position position="36"/>
    </location>
    <ligand>
        <name>substrate</name>
    </ligand>
</feature>
<evidence type="ECO:0000256" key="6">
    <source>
        <dbReference type="ARBA" id="ARBA00022975"/>
    </source>
</evidence>
<dbReference type="PANTHER" id="PTHR32119">
    <property type="entry name" value="OROTIDINE 5'-PHOSPHATE DECARBOXYLASE"/>
    <property type="match status" value="1"/>
</dbReference>
<dbReference type="SMART" id="SM00934">
    <property type="entry name" value="OMPdecase"/>
    <property type="match status" value="1"/>
</dbReference>
<keyword evidence="7 11" id="KW-0456">Lyase</keyword>
<gene>
    <name evidence="13" type="primary">pyrF</name>
    <name evidence="13" type="ORF">FYJ74_06030</name>
</gene>
<evidence type="ECO:0000256" key="4">
    <source>
        <dbReference type="ARBA" id="ARBA00021923"/>
    </source>
</evidence>
<dbReference type="EC" id="4.1.1.23" evidence="3 11"/>
<dbReference type="Pfam" id="PF00215">
    <property type="entry name" value="OMPdecase"/>
    <property type="match status" value="1"/>
</dbReference>
<dbReference type="InterPro" id="IPR013785">
    <property type="entry name" value="Aldolase_TIM"/>
</dbReference>
<evidence type="ECO:0000256" key="5">
    <source>
        <dbReference type="ARBA" id="ARBA00022793"/>
    </source>
</evidence>
<feature type="binding site" evidence="10">
    <location>
        <position position="212"/>
    </location>
    <ligand>
        <name>substrate</name>
    </ligand>
</feature>
<keyword evidence="5 11" id="KW-0210">Decarboxylase</keyword>
<organism evidence="13 14">
    <name type="scientific">Pyramidobacter porci</name>
    <dbReference type="NCBI Taxonomy" id="2605789"/>
    <lineage>
        <taxon>Bacteria</taxon>
        <taxon>Thermotogati</taxon>
        <taxon>Synergistota</taxon>
        <taxon>Synergistia</taxon>
        <taxon>Synergistales</taxon>
        <taxon>Dethiosulfovibrionaceae</taxon>
        <taxon>Pyramidobacter</taxon>
    </lineage>
</organism>
<evidence type="ECO:0000259" key="12">
    <source>
        <dbReference type="SMART" id="SM00934"/>
    </source>
</evidence>
<evidence type="ECO:0000256" key="3">
    <source>
        <dbReference type="ARBA" id="ARBA00012321"/>
    </source>
</evidence>
<feature type="active site" description="For OMPdecase activity" evidence="9">
    <location>
        <position position="63"/>
    </location>
</feature>
<dbReference type="SUPFAM" id="SSF51366">
    <property type="entry name" value="Ribulose-phoshate binding barrel"/>
    <property type="match status" value="1"/>
</dbReference>
<dbReference type="PANTHER" id="PTHR32119:SF2">
    <property type="entry name" value="OROTIDINE 5'-PHOSPHATE DECARBOXYLASE"/>
    <property type="match status" value="1"/>
</dbReference>
<evidence type="ECO:0000256" key="7">
    <source>
        <dbReference type="ARBA" id="ARBA00023239"/>
    </source>
</evidence>
<keyword evidence="14" id="KW-1185">Reference proteome</keyword>
<dbReference type="AlphaFoldDB" id="A0A6L5YBJ3"/>
<feature type="binding site" evidence="10">
    <location>
        <position position="183"/>
    </location>
    <ligand>
        <name>substrate</name>
    </ligand>
</feature>
<comment type="caution">
    <text evidence="13">The sequence shown here is derived from an EMBL/GenBank/DDBJ whole genome shotgun (WGS) entry which is preliminary data.</text>
</comment>
<keyword evidence="6 11" id="KW-0665">Pyrimidine biosynthesis</keyword>